<proteinExistence type="inferred from homology"/>
<dbReference type="STRING" id="46731.A0A3M6TEC7"/>
<keyword evidence="2" id="KW-0677">Repeat</keyword>
<dbReference type="InterPro" id="IPR015943">
    <property type="entry name" value="WD40/YVTN_repeat-like_dom_sf"/>
</dbReference>
<dbReference type="Pfam" id="PF00400">
    <property type="entry name" value="WD40"/>
    <property type="match status" value="4"/>
</dbReference>
<dbReference type="PROSITE" id="PS50294">
    <property type="entry name" value="WD_REPEATS_REGION"/>
    <property type="match status" value="2"/>
</dbReference>
<sequence>MLDVVSSENQEKTLRNPGGKAWISCSRINQPTIYGELVRPKSIEEDVDNNTISVEASEGFSVQNVSKVRCIDISPGGGLGVSSGDDSTLLVWETSTGVVRHDLQGHISDINTCKFFPSGKVVLSGGADLQLKIWSAEDGSCPVTLKGHTGGVVDTAIVDRGRNVLSCSRDGTVRLWDCGEAKCLAVVSSGDCPVNSCALTQLQGMESTPESDNQSSEREVGTVGKLLLLAQEDGFLEGVDVRNKEKVKCSSAVNCCAFLSEHEAVGGTEDGSLWCVDVRSPSSPVGVFRRSSSPILSLSTTGDRAFLASSRDGACFCWSAKLLRHGGSEEVTSWELIGPDYDPVYSICRSANTVHSACRDKTIRKYILKKSELPT</sequence>
<keyword evidence="7" id="KW-1185">Reference proteome</keyword>
<dbReference type="InterPro" id="IPR051179">
    <property type="entry name" value="WD_repeat_multifunction"/>
</dbReference>
<accession>A0A3M6TEC7</accession>
<comment type="caution">
    <text evidence="6">The sequence shown here is derived from an EMBL/GenBank/DDBJ whole genome shotgun (WGS) entry which is preliminary data.</text>
</comment>
<feature type="repeat" description="WD" evidence="5">
    <location>
        <begin position="103"/>
        <end position="144"/>
    </location>
</feature>
<dbReference type="PANTHER" id="PTHR19857">
    <property type="entry name" value="MITOCHONDRIAL DIVISION PROTEIN 1-RELATED"/>
    <property type="match status" value="1"/>
</dbReference>
<dbReference type="Gene3D" id="2.130.10.10">
    <property type="entry name" value="YVTN repeat-like/Quinoprotein amine dehydrogenase"/>
    <property type="match status" value="2"/>
</dbReference>
<evidence type="ECO:0000256" key="2">
    <source>
        <dbReference type="ARBA" id="ARBA00022737"/>
    </source>
</evidence>
<keyword evidence="1 5" id="KW-0853">WD repeat</keyword>
<dbReference type="EMBL" id="RCHS01003789">
    <property type="protein sequence ID" value="RMX39723.1"/>
    <property type="molecule type" value="Genomic_DNA"/>
</dbReference>
<dbReference type="Proteomes" id="UP000275408">
    <property type="component" value="Unassembled WGS sequence"/>
</dbReference>
<keyword evidence="3" id="KW-0647">Proteasome</keyword>
<evidence type="ECO:0000313" key="7">
    <source>
        <dbReference type="Proteomes" id="UP000275408"/>
    </source>
</evidence>
<name>A0A3M6TEC7_POCDA</name>
<gene>
    <name evidence="6" type="ORF">pdam_00008046</name>
</gene>
<dbReference type="PROSITE" id="PS50082">
    <property type="entry name" value="WD_REPEATS_2"/>
    <property type="match status" value="2"/>
</dbReference>
<evidence type="ECO:0000256" key="3">
    <source>
        <dbReference type="ARBA" id="ARBA00022942"/>
    </source>
</evidence>
<reference evidence="6 7" key="1">
    <citation type="journal article" date="2018" name="Sci. Rep.">
        <title>Comparative analysis of the Pocillopora damicornis genome highlights role of immune system in coral evolution.</title>
        <authorList>
            <person name="Cunning R."/>
            <person name="Bay R.A."/>
            <person name="Gillette P."/>
            <person name="Baker A.C."/>
            <person name="Traylor-Knowles N."/>
        </authorList>
    </citation>
    <scope>NUCLEOTIDE SEQUENCE [LARGE SCALE GENOMIC DNA]</scope>
    <source>
        <strain evidence="6">RSMAS</strain>
        <tissue evidence="6">Whole animal</tissue>
    </source>
</reference>
<protein>
    <submittedName>
        <fullName evidence="6">Uncharacterized protein</fullName>
    </submittedName>
</protein>
<dbReference type="PANTHER" id="PTHR19857:SF19">
    <property type="entry name" value="26S PROTEASOME REGULATORY SUBUNIT RPN14"/>
    <property type="match status" value="1"/>
</dbReference>
<evidence type="ECO:0000256" key="1">
    <source>
        <dbReference type="ARBA" id="ARBA00022574"/>
    </source>
</evidence>
<dbReference type="AlphaFoldDB" id="A0A3M6TEC7"/>
<dbReference type="GO" id="GO:0000502">
    <property type="term" value="C:proteasome complex"/>
    <property type="evidence" value="ECO:0007669"/>
    <property type="project" value="UniProtKB-KW"/>
</dbReference>
<feature type="repeat" description="WD" evidence="5">
    <location>
        <begin position="145"/>
        <end position="177"/>
    </location>
</feature>
<evidence type="ECO:0000313" key="6">
    <source>
        <dbReference type="EMBL" id="RMX39723.1"/>
    </source>
</evidence>
<evidence type="ECO:0000256" key="5">
    <source>
        <dbReference type="PROSITE-ProRule" id="PRU00221"/>
    </source>
</evidence>
<dbReference type="InterPro" id="IPR001680">
    <property type="entry name" value="WD40_rpt"/>
</dbReference>
<comment type="similarity">
    <text evidence="4">Belongs to the WD repeat PAAF1/RPN14 family.</text>
</comment>
<evidence type="ECO:0000256" key="4">
    <source>
        <dbReference type="ARBA" id="ARBA00038321"/>
    </source>
</evidence>
<dbReference type="SUPFAM" id="SSF50978">
    <property type="entry name" value="WD40 repeat-like"/>
    <property type="match status" value="1"/>
</dbReference>
<dbReference type="InterPro" id="IPR036322">
    <property type="entry name" value="WD40_repeat_dom_sf"/>
</dbReference>
<dbReference type="OrthoDB" id="27537at2759"/>
<organism evidence="6 7">
    <name type="scientific">Pocillopora damicornis</name>
    <name type="common">Cauliflower coral</name>
    <name type="synonym">Millepora damicornis</name>
    <dbReference type="NCBI Taxonomy" id="46731"/>
    <lineage>
        <taxon>Eukaryota</taxon>
        <taxon>Metazoa</taxon>
        <taxon>Cnidaria</taxon>
        <taxon>Anthozoa</taxon>
        <taxon>Hexacorallia</taxon>
        <taxon>Scleractinia</taxon>
        <taxon>Astrocoeniina</taxon>
        <taxon>Pocilloporidae</taxon>
        <taxon>Pocillopora</taxon>
    </lineage>
</organism>
<dbReference type="SMART" id="SM00320">
    <property type="entry name" value="WD40"/>
    <property type="match status" value="5"/>
</dbReference>